<dbReference type="PANTHER" id="PTHR10629:SF52">
    <property type="entry name" value="DNA (CYTOSINE-5)-METHYLTRANSFERASE 1"/>
    <property type="match status" value="1"/>
</dbReference>
<dbReference type="SUPFAM" id="SSF53335">
    <property type="entry name" value="S-adenosyl-L-methionine-dependent methyltransferases"/>
    <property type="match status" value="1"/>
</dbReference>
<dbReference type="EC" id="2.1.1.37" evidence="8"/>
<dbReference type="PROSITE" id="PS00094">
    <property type="entry name" value="C5_MTASE_1"/>
    <property type="match status" value="1"/>
</dbReference>
<keyword evidence="10" id="KW-1185">Reference proteome</keyword>
<evidence type="ECO:0000313" key="9">
    <source>
        <dbReference type="EMBL" id="MBZ2206454.1"/>
    </source>
</evidence>
<keyword evidence="2 6" id="KW-0808">Transferase</keyword>
<dbReference type="EMBL" id="JAFBIL020000001">
    <property type="protein sequence ID" value="MBZ2206454.1"/>
    <property type="molecule type" value="Genomic_DNA"/>
</dbReference>
<dbReference type="InterPro" id="IPR050390">
    <property type="entry name" value="C5-Methyltransferase"/>
</dbReference>
<evidence type="ECO:0000256" key="2">
    <source>
        <dbReference type="ARBA" id="ARBA00022679"/>
    </source>
</evidence>
<dbReference type="GO" id="GO:0032259">
    <property type="term" value="P:methylation"/>
    <property type="evidence" value="ECO:0007669"/>
    <property type="project" value="UniProtKB-KW"/>
</dbReference>
<name>A0ABS7SJS2_9BURK</name>
<dbReference type="InterPro" id="IPR029063">
    <property type="entry name" value="SAM-dependent_MTases_sf"/>
</dbReference>
<comment type="similarity">
    <text evidence="6 7">Belongs to the class I-like SAM-binding methyltransferase superfamily. C5-methyltransferase family.</text>
</comment>
<dbReference type="InterPro" id="IPR001525">
    <property type="entry name" value="C5_MeTfrase"/>
</dbReference>
<evidence type="ECO:0000256" key="8">
    <source>
        <dbReference type="RuleBase" id="RU000417"/>
    </source>
</evidence>
<dbReference type="PROSITE" id="PS51679">
    <property type="entry name" value="SAM_MT_C5"/>
    <property type="match status" value="1"/>
</dbReference>
<organism evidence="9 10">
    <name type="scientific">Massilia soli</name>
    <dbReference type="NCBI Taxonomy" id="2792854"/>
    <lineage>
        <taxon>Bacteria</taxon>
        <taxon>Pseudomonadati</taxon>
        <taxon>Pseudomonadota</taxon>
        <taxon>Betaproteobacteria</taxon>
        <taxon>Burkholderiales</taxon>
        <taxon>Oxalobacteraceae</taxon>
        <taxon>Telluria group</taxon>
        <taxon>Massilia</taxon>
    </lineage>
</organism>
<keyword evidence="1 6" id="KW-0489">Methyltransferase</keyword>
<gene>
    <name evidence="9" type="ORF">I4X03_004180</name>
</gene>
<evidence type="ECO:0000256" key="7">
    <source>
        <dbReference type="RuleBase" id="RU000416"/>
    </source>
</evidence>
<dbReference type="Gene3D" id="3.90.120.10">
    <property type="entry name" value="DNA Methylase, subunit A, domain 2"/>
    <property type="match status" value="1"/>
</dbReference>
<protein>
    <recommendedName>
        <fullName evidence="8">Cytosine-specific methyltransferase</fullName>
        <ecNumber evidence="8">2.1.1.37</ecNumber>
    </recommendedName>
</protein>
<dbReference type="PANTHER" id="PTHR10629">
    <property type="entry name" value="CYTOSINE-SPECIFIC METHYLTRANSFERASE"/>
    <property type="match status" value="1"/>
</dbReference>
<keyword evidence="4" id="KW-0680">Restriction system</keyword>
<dbReference type="RefSeq" id="WP_223466013.1">
    <property type="nucleotide sequence ID" value="NZ_JAFBIL020000001.1"/>
</dbReference>
<evidence type="ECO:0000256" key="4">
    <source>
        <dbReference type="ARBA" id="ARBA00022747"/>
    </source>
</evidence>
<sequence length="325" mass="35744">MKHAPKVLSLFTGGGGLDIGLEMAGFDTVACVDNDNDSCSTLRFNRPQWTVFEGDVREFQPPSGKFDLVVGGPPCQGFSTAGKGNPNDPRNFLWREYFRIVERVRPRALLLENVSGMASKKNAHHLEEFKQKLESLGYQVTSGILDAADFGVPQHRKRLIVLAGLGWKPQLPAVEPSRRLVPAREAIGDLQRRKVFPNHQPNDHAPHVVARWEKLAQGEVDPNYRRGRIYSDRPSPTIRAGGGYGPKGDHLAGFHPPIHYSLPRQLTVRESARIQSFPDDWIFCGSKTAQGRQVGNAVPPLLAAAVGRSLLDGLAKAALSEKLVA</sequence>
<dbReference type="Gene3D" id="3.40.50.150">
    <property type="entry name" value="Vaccinia Virus protein VP39"/>
    <property type="match status" value="1"/>
</dbReference>
<evidence type="ECO:0000256" key="3">
    <source>
        <dbReference type="ARBA" id="ARBA00022691"/>
    </source>
</evidence>
<feature type="active site" evidence="6">
    <location>
        <position position="75"/>
    </location>
</feature>
<evidence type="ECO:0000313" key="10">
    <source>
        <dbReference type="Proteomes" id="UP000809349"/>
    </source>
</evidence>
<reference evidence="9 10" key="2">
    <citation type="submission" date="2021-08" db="EMBL/GenBank/DDBJ databases">
        <title>Massilia sp. R798.</title>
        <authorList>
            <person name="Baek J.H."/>
            <person name="Jung H.S."/>
            <person name="Kim K.R."/>
            <person name="Jeon C.O."/>
        </authorList>
    </citation>
    <scope>NUCLEOTIDE SEQUENCE [LARGE SCALE GENOMIC DNA]</scope>
    <source>
        <strain evidence="9 10">R798</strain>
    </source>
</reference>
<dbReference type="Pfam" id="PF00145">
    <property type="entry name" value="DNA_methylase"/>
    <property type="match status" value="1"/>
</dbReference>
<reference evidence="9 10" key="1">
    <citation type="submission" date="2021-01" db="EMBL/GenBank/DDBJ databases">
        <authorList>
            <person name="Ruan W."/>
            <person name="Khan S.A."/>
            <person name="Jeon C.O."/>
        </authorList>
    </citation>
    <scope>NUCLEOTIDE SEQUENCE [LARGE SCALE GENOMIC DNA]</scope>
    <source>
        <strain evidence="9 10">R798</strain>
    </source>
</reference>
<dbReference type="PRINTS" id="PR00105">
    <property type="entry name" value="C5METTRFRASE"/>
</dbReference>
<dbReference type="InterPro" id="IPR018117">
    <property type="entry name" value="C5_DNA_meth_AS"/>
</dbReference>
<proteinExistence type="inferred from homology"/>
<dbReference type="NCBIfam" id="TIGR00675">
    <property type="entry name" value="dcm"/>
    <property type="match status" value="1"/>
</dbReference>
<evidence type="ECO:0000256" key="6">
    <source>
        <dbReference type="PROSITE-ProRule" id="PRU01016"/>
    </source>
</evidence>
<dbReference type="CDD" id="cd00315">
    <property type="entry name" value="Cyt_C5_DNA_methylase"/>
    <property type="match status" value="1"/>
</dbReference>
<evidence type="ECO:0000256" key="1">
    <source>
        <dbReference type="ARBA" id="ARBA00022603"/>
    </source>
</evidence>
<dbReference type="InterPro" id="IPR031303">
    <property type="entry name" value="C5_meth_CS"/>
</dbReference>
<comment type="catalytic activity">
    <reaction evidence="5 8">
        <text>a 2'-deoxycytidine in DNA + S-adenosyl-L-methionine = a 5-methyl-2'-deoxycytidine in DNA + S-adenosyl-L-homocysteine + H(+)</text>
        <dbReference type="Rhea" id="RHEA:13681"/>
        <dbReference type="Rhea" id="RHEA-COMP:11369"/>
        <dbReference type="Rhea" id="RHEA-COMP:11370"/>
        <dbReference type="ChEBI" id="CHEBI:15378"/>
        <dbReference type="ChEBI" id="CHEBI:57856"/>
        <dbReference type="ChEBI" id="CHEBI:59789"/>
        <dbReference type="ChEBI" id="CHEBI:85452"/>
        <dbReference type="ChEBI" id="CHEBI:85454"/>
        <dbReference type="EC" id="2.1.1.37"/>
    </reaction>
</comment>
<dbReference type="PROSITE" id="PS00095">
    <property type="entry name" value="C5_MTASE_2"/>
    <property type="match status" value="1"/>
</dbReference>
<dbReference type="Proteomes" id="UP000809349">
    <property type="component" value="Unassembled WGS sequence"/>
</dbReference>
<keyword evidence="3 6" id="KW-0949">S-adenosyl-L-methionine</keyword>
<comment type="caution">
    <text evidence="9">The sequence shown here is derived from an EMBL/GenBank/DDBJ whole genome shotgun (WGS) entry which is preliminary data.</text>
</comment>
<evidence type="ECO:0000256" key="5">
    <source>
        <dbReference type="ARBA" id="ARBA00047422"/>
    </source>
</evidence>
<dbReference type="GO" id="GO:0008168">
    <property type="term" value="F:methyltransferase activity"/>
    <property type="evidence" value="ECO:0007669"/>
    <property type="project" value="UniProtKB-KW"/>
</dbReference>
<accession>A0ABS7SJS2</accession>